<organism evidence="1 2">
    <name type="scientific">Bizionia hallyeonensis</name>
    <dbReference type="NCBI Taxonomy" id="1123757"/>
    <lineage>
        <taxon>Bacteria</taxon>
        <taxon>Pseudomonadati</taxon>
        <taxon>Bacteroidota</taxon>
        <taxon>Flavobacteriia</taxon>
        <taxon>Flavobacteriales</taxon>
        <taxon>Flavobacteriaceae</taxon>
        <taxon>Bizionia</taxon>
    </lineage>
</organism>
<evidence type="ECO:0000313" key="1">
    <source>
        <dbReference type="EMBL" id="MFC5195382.1"/>
    </source>
</evidence>
<gene>
    <name evidence="1" type="ORF">ACFPH8_08600</name>
</gene>
<comment type="caution">
    <text evidence="1">The sequence shown here is derived from an EMBL/GenBank/DDBJ whole genome shotgun (WGS) entry which is preliminary data.</text>
</comment>
<accession>A0ABW0C5U2</accession>
<dbReference type="Proteomes" id="UP001596162">
    <property type="component" value="Unassembled WGS sequence"/>
</dbReference>
<proteinExistence type="predicted"/>
<keyword evidence="2" id="KW-1185">Reference proteome</keyword>
<name>A0ABW0C5U2_9FLAO</name>
<evidence type="ECO:0000313" key="2">
    <source>
        <dbReference type="Proteomes" id="UP001596162"/>
    </source>
</evidence>
<dbReference type="RefSeq" id="WP_376860165.1">
    <property type="nucleotide sequence ID" value="NZ_JBHSLA010000003.1"/>
</dbReference>
<dbReference type="EMBL" id="JBHSLA010000003">
    <property type="protein sequence ID" value="MFC5195382.1"/>
    <property type="molecule type" value="Genomic_DNA"/>
</dbReference>
<reference evidence="2" key="1">
    <citation type="journal article" date="2019" name="Int. J. Syst. Evol. Microbiol.">
        <title>The Global Catalogue of Microorganisms (GCM) 10K type strain sequencing project: providing services to taxonomists for standard genome sequencing and annotation.</title>
        <authorList>
            <consortium name="The Broad Institute Genomics Platform"/>
            <consortium name="The Broad Institute Genome Sequencing Center for Infectious Disease"/>
            <person name="Wu L."/>
            <person name="Ma J."/>
        </authorList>
    </citation>
    <scope>NUCLEOTIDE SEQUENCE [LARGE SCALE GENOMIC DNA]</scope>
    <source>
        <strain evidence="2">JCM 17978</strain>
    </source>
</reference>
<protein>
    <submittedName>
        <fullName evidence="1">Uncharacterized protein</fullName>
    </submittedName>
</protein>
<sequence>MNYKLEFEELLEKCINHNQYVGLGNPNAKILFIGKEAGEPFKSKITQGSVKSWKDGEIDYSKSFVPIKPEMQNHRHTWQKYQKLYDKICQKNETNQSNKKNYKITFVENVFTTELSNLPAKTTNEAKQLEGFKTELKKRKNIFWKSKFIQDFPIVVITASDNNYIETYPGEVCEIFDVDFDKQVVCTELNKMWIHYSKNQNPKLVIHTRQLTNGASNELIDKIADIIIDFKMKNNISICNK</sequence>